<evidence type="ECO:0000256" key="3">
    <source>
        <dbReference type="ARBA" id="ARBA00023163"/>
    </source>
</evidence>
<evidence type="ECO:0000259" key="4">
    <source>
        <dbReference type="PROSITE" id="PS50932"/>
    </source>
</evidence>
<dbReference type="InterPro" id="IPR010982">
    <property type="entry name" value="Lambda_DNA-bd_dom_sf"/>
</dbReference>
<keyword evidence="2" id="KW-0238">DNA-binding</keyword>
<dbReference type="Pfam" id="PF13377">
    <property type="entry name" value="Peripla_BP_3"/>
    <property type="match status" value="1"/>
</dbReference>
<dbReference type="PROSITE" id="PS50932">
    <property type="entry name" value="HTH_LACI_2"/>
    <property type="match status" value="1"/>
</dbReference>
<dbReference type="InterPro" id="IPR046335">
    <property type="entry name" value="LacI/GalR-like_sensor"/>
</dbReference>
<dbReference type="GO" id="GO:0003700">
    <property type="term" value="F:DNA-binding transcription factor activity"/>
    <property type="evidence" value="ECO:0007669"/>
    <property type="project" value="TreeGrafter"/>
</dbReference>
<evidence type="ECO:0000313" key="6">
    <source>
        <dbReference type="Proteomes" id="UP000198844"/>
    </source>
</evidence>
<dbReference type="PROSITE" id="PS00356">
    <property type="entry name" value="HTH_LACI_1"/>
    <property type="match status" value="1"/>
</dbReference>
<organism evidence="5 6">
    <name type="scientific">Paraburkholderia aspalathi</name>
    <dbReference type="NCBI Taxonomy" id="1324617"/>
    <lineage>
        <taxon>Bacteria</taxon>
        <taxon>Pseudomonadati</taxon>
        <taxon>Pseudomonadota</taxon>
        <taxon>Betaproteobacteria</taxon>
        <taxon>Burkholderiales</taxon>
        <taxon>Burkholderiaceae</taxon>
        <taxon>Paraburkholderia</taxon>
    </lineage>
</organism>
<dbReference type="Gene3D" id="1.10.260.40">
    <property type="entry name" value="lambda repressor-like DNA-binding domains"/>
    <property type="match status" value="1"/>
</dbReference>
<dbReference type="PANTHER" id="PTHR30146:SF33">
    <property type="entry name" value="TRANSCRIPTIONAL REGULATOR"/>
    <property type="match status" value="1"/>
</dbReference>
<proteinExistence type="predicted"/>
<dbReference type="AlphaFoldDB" id="A0A1I7BZS5"/>
<dbReference type="SUPFAM" id="SSF47413">
    <property type="entry name" value="lambda repressor-like DNA-binding domains"/>
    <property type="match status" value="1"/>
</dbReference>
<dbReference type="GO" id="GO:0000976">
    <property type="term" value="F:transcription cis-regulatory region binding"/>
    <property type="evidence" value="ECO:0007669"/>
    <property type="project" value="TreeGrafter"/>
</dbReference>
<dbReference type="PANTHER" id="PTHR30146">
    <property type="entry name" value="LACI-RELATED TRANSCRIPTIONAL REPRESSOR"/>
    <property type="match status" value="1"/>
</dbReference>
<dbReference type="Gene3D" id="3.40.50.2300">
    <property type="match status" value="2"/>
</dbReference>
<dbReference type="InterPro" id="IPR028082">
    <property type="entry name" value="Peripla_BP_I"/>
</dbReference>
<name>A0A1I7BZS5_9BURK</name>
<feature type="domain" description="HTH lacI-type" evidence="4">
    <location>
        <begin position="27"/>
        <end position="81"/>
    </location>
</feature>
<dbReference type="Pfam" id="PF00356">
    <property type="entry name" value="LacI"/>
    <property type="match status" value="1"/>
</dbReference>
<dbReference type="SMART" id="SM00354">
    <property type="entry name" value="HTH_LACI"/>
    <property type="match status" value="1"/>
</dbReference>
<keyword evidence="1" id="KW-0805">Transcription regulation</keyword>
<keyword evidence="3" id="KW-0804">Transcription</keyword>
<gene>
    <name evidence="5" type="ORF">SAMN05192563_1005304</name>
</gene>
<dbReference type="SUPFAM" id="SSF53822">
    <property type="entry name" value="Periplasmic binding protein-like I"/>
    <property type="match status" value="1"/>
</dbReference>
<reference evidence="5 6" key="1">
    <citation type="submission" date="2016-10" db="EMBL/GenBank/DDBJ databases">
        <authorList>
            <person name="de Groot N.N."/>
        </authorList>
    </citation>
    <scope>NUCLEOTIDE SEQUENCE [LARGE SCALE GENOMIC DNA]</scope>
    <source>
        <strain evidence="5 6">LMG 27731</strain>
    </source>
</reference>
<evidence type="ECO:0000256" key="2">
    <source>
        <dbReference type="ARBA" id="ARBA00023125"/>
    </source>
</evidence>
<dbReference type="EMBL" id="FPBH01000005">
    <property type="protein sequence ID" value="SFT92693.1"/>
    <property type="molecule type" value="Genomic_DNA"/>
</dbReference>
<evidence type="ECO:0000256" key="1">
    <source>
        <dbReference type="ARBA" id="ARBA00023015"/>
    </source>
</evidence>
<evidence type="ECO:0000313" key="5">
    <source>
        <dbReference type="EMBL" id="SFT92693.1"/>
    </source>
</evidence>
<sequence length="353" mass="37608">MSKPPTTLLAPVERSASRRARKNSGRVTLSDLAALVGVTKVTVSRALNTPELVSVDTLERVQAAVRQTGYTPDLIAGSLASTRSHLIVALIPAMAGSVFQETVGALTTELAAAGYQLLIGQSGYDESREDALLDAVIGRRPAGIVLTGVIHSQSARQKLRACGIPVVETWDLTREPIDMLVGFSHENVGRAAADFLKTRGVRRPAVVTPSDRRAQARTKAFLKAFGNGKAISSIPVMTVESPANLGDGRRALKGLLDTHADIDAVFCGADILALGVLMEAEYRDISVPEKLRVIGYGDLNFAKDTTPPLSTMRIDGTRIGTLAATMLVDRIENRAGSEPIVDVGFSLIEREST</sequence>
<accession>A0A1I7BZS5</accession>
<dbReference type="CDD" id="cd01575">
    <property type="entry name" value="PBP1_GntR"/>
    <property type="match status" value="1"/>
</dbReference>
<dbReference type="CDD" id="cd01392">
    <property type="entry name" value="HTH_LacI"/>
    <property type="match status" value="1"/>
</dbReference>
<dbReference type="InterPro" id="IPR000843">
    <property type="entry name" value="HTH_LacI"/>
</dbReference>
<protein>
    <submittedName>
        <fullName evidence="5">Transcriptional regulator, LacI family</fullName>
    </submittedName>
</protein>
<dbReference type="Proteomes" id="UP000198844">
    <property type="component" value="Unassembled WGS sequence"/>
</dbReference>